<evidence type="ECO:0000256" key="1">
    <source>
        <dbReference type="ARBA" id="ARBA00004141"/>
    </source>
</evidence>
<comment type="caution">
    <text evidence="8">The sequence shown here is derived from an EMBL/GenBank/DDBJ whole genome shotgun (WGS) entry which is preliminary data.</text>
</comment>
<dbReference type="RefSeq" id="WP_275227392.1">
    <property type="nucleotide sequence ID" value="NZ_JARESE010000015.1"/>
</dbReference>
<evidence type="ECO:0000256" key="4">
    <source>
        <dbReference type="ARBA" id="ARBA00022989"/>
    </source>
</evidence>
<accession>A0ABT5WML9</accession>
<dbReference type="SUPFAM" id="SSF103473">
    <property type="entry name" value="MFS general substrate transporter"/>
    <property type="match status" value="1"/>
</dbReference>
<dbReference type="InterPro" id="IPR020846">
    <property type="entry name" value="MFS_dom"/>
</dbReference>
<feature type="transmembrane region" description="Helical" evidence="6">
    <location>
        <begin position="292"/>
        <end position="313"/>
    </location>
</feature>
<feature type="transmembrane region" description="Helical" evidence="6">
    <location>
        <begin position="354"/>
        <end position="374"/>
    </location>
</feature>
<dbReference type="EMBL" id="JARESE010000015">
    <property type="protein sequence ID" value="MDE8651293.1"/>
    <property type="molecule type" value="Genomic_DNA"/>
</dbReference>
<dbReference type="InterPro" id="IPR011701">
    <property type="entry name" value="MFS"/>
</dbReference>
<evidence type="ECO:0000313" key="9">
    <source>
        <dbReference type="Proteomes" id="UP001216253"/>
    </source>
</evidence>
<keyword evidence="2" id="KW-0813">Transport</keyword>
<dbReference type="InterPro" id="IPR036259">
    <property type="entry name" value="MFS_trans_sf"/>
</dbReference>
<feature type="transmembrane region" description="Helical" evidence="6">
    <location>
        <begin position="173"/>
        <end position="193"/>
    </location>
</feature>
<keyword evidence="4 6" id="KW-1133">Transmembrane helix</keyword>
<feature type="transmembrane region" description="Helical" evidence="6">
    <location>
        <begin position="256"/>
        <end position="280"/>
    </location>
</feature>
<keyword evidence="3 6" id="KW-0812">Transmembrane</keyword>
<dbReference type="CDD" id="cd17328">
    <property type="entry name" value="MFS_spinster_like"/>
    <property type="match status" value="1"/>
</dbReference>
<keyword evidence="9" id="KW-1185">Reference proteome</keyword>
<evidence type="ECO:0000256" key="2">
    <source>
        <dbReference type="ARBA" id="ARBA00022448"/>
    </source>
</evidence>
<dbReference type="InterPro" id="IPR044770">
    <property type="entry name" value="MFS_spinster-like"/>
</dbReference>
<feature type="transmembrane region" description="Helical" evidence="6">
    <location>
        <begin position="223"/>
        <end position="244"/>
    </location>
</feature>
<feature type="transmembrane region" description="Helical" evidence="6">
    <location>
        <begin position="143"/>
        <end position="167"/>
    </location>
</feature>
<dbReference type="PANTHER" id="PTHR23505">
    <property type="entry name" value="SPINSTER"/>
    <property type="match status" value="1"/>
</dbReference>
<dbReference type="PANTHER" id="PTHR23505:SF79">
    <property type="entry name" value="PROTEIN SPINSTER"/>
    <property type="match status" value="1"/>
</dbReference>
<evidence type="ECO:0000259" key="7">
    <source>
        <dbReference type="PROSITE" id="PS50850"/>
    </source>
</evidence>
<evidence type="ECO:0000256" key="3">
    <source>
        <dbReference type="ARBA" id="ARBA00022692"/>
    </source>
</evidence>
<evidence type="ECO:0000256" key="6">
    <source>
        <dbReference type="SAM" id="Phobius"/>
    </source>
</evidence>
<evidence type="ECO:0000313" key="8">
    <source>
        <dbReference type="EMBL" id="MDE8651293.1"/>
    </source>
</evidence>
<reference evidence="8 9" key="1">
    <citation type="submission" date="2023-03" db="EMBL/GenBank/DDBJ databases">
        <title>NovoSphingobium album sp. nov. isolated from polycyclic aromatic hydrocarbons- and heavy-metal polluted soil.</title>
        <authorList>
            <person name="Liu Z."/>
            <person name="Wang K."/>
        </authorList>
    </citation>
    <scope>NUCLEOTIDE SEQUENCE [LARGE SCALE GENOMIC DNA]</scope>
    <source>
        <strain evidence="8 9">H3SJ31-1</strain>
    </source>
</reference>
<feature type="transmembrane region" description="Helical" evidence="6">
    <location>
        <begin position="110"/>
        <end position="131"/>
    </location>
</feature>
<organism evidence="8 9">
    <name type="scientific">Novosphingobium album</name>
    <name type="common">ex Liu et al. 2023</name>
    <dbReference type="NCBI Taxonomy" id="3031130"/>
    <lineage>
        <taxon>Bacteria</taxon>
        <taxon>Pseudomonadati</taxon>
        <taxon>Pseudomonadota</taxon>
        <taxon>Alphaproteobacteria</taxon>
        <taxon>Sphingomonadales</taxon>
        <taxon>Sphingomonadaceae</taxon>
        <taxon>Novosphingobium</taxon>
    </lineage>
</organism>
<comment type="subcellular location">
    <subcellularLocation>
        <location evidence="1">Membrane</location>
        <topology evidence="1">Multi-pass membrane protein</topology>
    </subcellularLocation>
</comment>
<feature type="transmembrane region" description="Helical" evidence="6">
    <location>
        <begin position="319"/>
        <end position="342"/>
    </location>
</feature>
<feature type="transmembrane region" description="Helical" evidence="6">
    <location>
        <begin position="394"/>
        <end position="416"/>
    </location>
</feature>
<protein>
    <submittedName>
        <fullName evidence="8">MFS transporter</fullName>
    </submittedName>
</protein>
<feature type="transmembrane region" description="Helical" evidence="6">
    <location>
        <begin position="84"/>
        <end position="104"/>
    </location>
</feature>
<dbReference type="Gene3D" id="1.20.1250.20">
    <property type="entry name" value="MFS general substrate transporter like domains"/>
    <property type="match status" value="2"/>
</dbReference>
<feature type="transmembrane region" description="Helical" evidence="6">
    <location>
        <begin position="56"/>
        <end position="77"/>
    </location>
</feature>
<gene>
    <name evidence="8" type="ORF">PYV00_06115</name>
</gene>
<evidence type="ECO:0000256" key="5">
    <source>
        <dbReference type="ARBA" id="ARBA00023136"/>
    </source>
</evidence>
<keyword evidence="5 6" id="KW-0472">Membrane</keyword>
<sequence>MTQARAPAPSRPVRPGLVLAMLLAVYVFNFVDRQILAILAAPIQAELGLDDARMGLLGGVAFALLYSTLGVPLAWLADRTSRSWVIAGSLVIWSFFTAICGFAHSFWQIFAARVGVGIGEAGGVAPSYAVIGDYFPSERRAFALSIYSLGIPLGSAAGVLAGGYIAARVDWRAAFVAVGLAGLLLAPLFKLVVRDRPRPAPVGDGAGERFGAVARALAAKPSFWLLSFGAASSSMLGYGIAFWLPSLLQRSFGLDLIHTSWFIGAILLIGGVAGMLLGGWIADRLGGRDRAFYAWVPGIAFALGTPLFAAGIWSSSVMLAFLLFLLPQALVYVWLGPVLTAVQHLVPPASRATASALFLLINNLIGLGGGIYALGALSTALQPVYGIEAMRYSMLYGLSLYALAALLMALAGRFLARDWVEER</sequence>
<feature type="domain" description="Major facilitator superfamily (MFS) profile" evidence="7">
    <location>
        <begin position="18"/>
        <end position="420"/>
    </location>
</feature>
<dbReference type="PROSITE" id="PS50850">
    <property type="entry name" value="MFS"/>
    <property type="match status" value="1"/>
</dbReference>
<dbReference type="Proteomes" id="UP001216253">
    <property type="component" value="Unassembled WGS sequence"/>
</dbReference>
<proteinExistence type="predicted"/>
<dbReference type="Pfam" id="PF07690">
    <property type="entry name" value="MFS_1"/>
    <property type="match status" value="1"/>
</dbReference>
<name>A0ABT5WML9_9SPHN</name>